<accession>A0ACC2KIE1</accession>
<gene>
    <name evidence="1" type="ORF">MRB53_029291</name>
</gene>
<dbReference type="EMBL" id="CM056817">
    <property type="protein sequence ID" value="KAJ8620762.1"/>
    <property type="molecule type" value="Genomic_DNA"/>
</dbReference>
<name>A0ACC2KIE1_PERAE</name>
<organism evidence="1 2">
    <name type="scientific">Persea americana</name>
    <name type="common">Avocado</name>
    <dbReference type="NCBI Taxonomy" id="3435"/>
    <lineage>
        <taxon>Eukaryota</taxon>
        <taxon>Viridiplantae</taxon>
        <taxon>Streptophyta</taxon>
        <taxon>Embryophyta</taxon>
        <taxon>Tracheophyta</taxon>
        <taxon>Spermatophyta</taxon>
        <taxon>Magnoliopsida</taxon>
        <taxon>Magnoliidae</taxon>
        <taxon>Laurales</taxon>
        <taxon>Lauraceae</taxon>
        <taxon>Persea</taxon>
    </lineage>
</organism>
<dbReference type="Proteomes" id="UP001234297">
    <property type="component" value="Chromosome 9"/>
</dbReference>
<keyword evidence="2" id="KW-1185">Reference proteome</keyword>
<protein>
    <submittedName>
        <fullName evidence="1">Uncharacterized protein</fullName>
    </submittedName>
</protein>
<evidence type="ECO:0000313" key="1">
    <source>
        <dbReference type="EMBL" id="KAJ8620762.1"/>
    </source>
</evidence>
<reference evidence="1 2" key="1">
    <citation type="journal article" date="2022" name="Hortic Res">
        <title>A haplotype resolved chromosomal level avocado genome allows analysis of novel avocado genes.</title>
        <authorList>
            <person name="Nath O."/>
            <person name="Fletcher S.J."/>
            <person name="Hayward A."/>
            <person name="Shaw L.M."/>
            <person name="Masouleh A.K."/>
            <person name="Furtado A."/>
            <person name="Henry R.J."/>
            <person name="Mitter N."/>
        </authorList>
    </citation>
    <scope>NUCLEOTIDE SEQUENCE [LARGE SCALE GENOMIC DNA]</scope>
    <source>
        <strain evidence="2">cv. Hass</strain>
    </source>
</reference>
<proteinExistence type="predicted"/>
<sequence>MVMKKTAVFVLLVLFISSFEMEGTQAVDVAFDCYDKCTKDCLGGDASRMDVCDRKCDITCDPGYAGQAGRF</sequence>
<evidence type="ECO:0000313" key="2">
    <source>
        <dbReference type="Proteomes" id="UP001234297"/>
    </source>
</evidence>
<comment type="caution">
    <text evidence="1">The sequence shown here is derived from an EMBL/GenBank/DDBJ whole genome shotgun (WGS) entry which is preliminary data.</text>
</comment>